<feature type="transmembrane region" description="Helical" evidence="1">
    <location>
        <begin position="237"/>
        <end position="258"/>
    </location>
</feature>
<feature type="transmembrane region" description="Helical" evidence="1">
    <location>
        <begin position="202"/>
        <end position="225"/>
    </location>
</feature>
<keyword evidence="1" id="KW-0472">Membrane</keyword>
<keyword evidence="1" id="KW-0812">Transmembrane</keyword>
<evidence type="ECO:0000256" key="1">
    <source>
        <dbReference type="SAM" id="Phobius"/>
    </source>
</evidence>
<protein>
    <submittedName>
        <fullName evidence="2">Uncharacterized protein</fullName>
    </submittedName>
</protein>
<reference evidence="3" key="1">
    <citation type="journal article" date="2019" name="Int. J. Syst. Evol. Microbiol.">
        <title>The Global Catalogue of Microorganisms (GCM) 10K type strain sequencing project: providing services to taxonomists for standard genome sequencing and annotation.</title>
        <authorList>
            <consortium name="The Broad Institute Genomics Platform"/>
            <consortium name="The Broad Institute Genome Sequencing Center for Infectious Disease"/>
            <person name="Wu L."/>
            <person name="Ma J."/>
        </authorList>
    </citation>
    <scope>NUCLEOTIDE SEQUENCE [LARGE SCALE GENOMIC DNA]</scope>
    <source>
        <strain evidence="3">KCTC 12848</strain>
    </source>
</reference>
<dbReference type="RefSeq" id="WP_265723525.1">
    <property type="nucleotide sequence ID" value="NZ_JAPIVK010000055.1"/>
</dbReference>
<proteinExistence type="predicted"/>
<comment type="caution">
    <text evidence="2">The sequence shown here is derived from an EMBL/GenBank/DDBJ whole genome shotgun (WGS) entry which is preliminary data.</text>
</comment>
<feature type="transmembrane region" description="Helical" evidence="1">
    <location>
        <begin position="115"/>
        <end position="138"/>
    </location>
</feature>
<accession>A0ABW5EDY1</accession>
<name>A0ABW5EDY1_9GAMM</name>
<dbReference type="EMBL" id="JBHUJD010000018">
    <property type="protein sequence ID" value="MFD2311482.1"/>
    <property type="molecule type" value="Genomic_DNA"/>
</dbReference>
<feature type="transmembrane region" description="Helical" evidence="1">
    <location>
        <begin position="159"/>
        <end position="182"/>
    </location>
</feature>
<keyword evidence="3" id="KW-1185">Reference proteome</keyword>
<sequence>MSLIARYVAAVKRYLPNAVREDIGRELHSAISDEVDALEAAQGQPLNDAQIADFLRRRGHPIEIAAAFRNKSLIGPKTFFIYSGVLKAGLAVIIAALVARLVFEGNVRLVGLLYDFYWSVLGFFGWATFIFFLLDVWLERRNFFERWDPLRLRSATMDQFPIGTGTAVAETVFGILLLMFVADGATISGRWLNTGHPVTVSLIDIPSILILLHIGIIVAIGIALTGFVERHWTPVKLLPFAIAQLLVGGILGTCAILPAGVVVNADPMPPDHLASIQYTARFILALFAIRCLSIGLVSLSRLKRFLHGHEETVSSTQA</sequence>
<feature type="transmembrane region" description="Helical" evidence="1">
    <location>
        <begin position="79"/>
        <end position="103"/>
    </location>
</feature>
<evidence type="ECO:0000313" key="3">
    <source>
        <dbReference type="Proteomes" id="UP001597425"/>
    </source>
</evidence>
<feature type="transmembrane region" description="Helical" evidence="1">
    <location>
        <begin position="278"/>
        <end position="299"/>
    </location>
</feature>
<gene>
    <name evidence="2" type="ORF">ACFSKX_13730</name>
</gene>
<dbReference type="Proteomes" id="UP001597425">
    <property type="component" value="Unassembled WGS sequence"/>
</dbReference>
<evidence type="ECO:0000313" key="2">
    <source>
        <dbReference type="EMBL" id="MFD2311482.1"/>
    </source>
</evidence>
<organism evidence="2 3">
    <name type="scientific">Microbulbifer halophilus</name>
    <dbReference type="NCBI Taxonomy" id="453963"/>
    <lineage>
        <taxon>Bacteria</taxon>
        <taxon>Pseudomonadati</taxon>
        <taxon>Pseudomonadota</taxon>
        <taxon>Gammaproteobacteria</taxon>
        <taxon>Cellvibrionales</taxon>
        <taxon>Microbulbiferaceae</taxon>
        <taxon>Microbulbifer</taxon>
    </lineage>
</organism>
<keyword evidence="1" id="KW-1133">Transmembrane helix</keyword>